<dbReference type="Pfam" id="PF11325">
    <property type="entry name" value="DUF3127"/>
    <property type="match status" value="1"/>
</dbReference>
<organism evidence="1 2">
    <name type="scientific">Emticicia agri</name>
    <dbReference type="NCBI Taxonomy" id="2492393"/>
    <lineage>
        <taxon>Bacteria</taxon>
        <taxon>Pseudomonadati</taxon>
        <taxon>Bacteroidota</taxon>
        <taxon>Cytophagia</taxon>
        <taxon>Cytophagales</taxon>
        <taxon>Leadbetterellaceae</taxon>
        <taxon>Emticicia</taxon>
    </lineage>
</organism>
<proteinExistence type="predicted"/>
<dbReference type="EMBL" id="SEWF01000008">
    <property type="protein sequence ID" value="RYU96315.1"/>
    <property type="molecule type" value="Genomic_DNA"/>
</dbReference>
<reference evidence="1 2" key="1">
    <citation type="submission" date="2019-02" db="EMBL/GenBank/DDBJ databases">
        <title>Bacterial novel species Emticicia sp. 17J42-9 isolated from soil.</title>
        <authorList>
            <person name="Jung H.-Y."/>
        </authorList>
    </citation>
    <scope>NUCLEOTIDE SEQUENCE [LARGE SCALE GENOMIC DNA]</scope>
    <source>
        <strain evidence="1 2">17J42-9</strain>
    </source>
</reference>
<gene>
    <name evidence="1" type="ORF">EWM59_07325</name>
</gene>
<protein>
    <submittedName>
        <fullName evidence="1">DUF3127 domain-containing protein</fullName>
    </submittedName>
</protein>
<name>A0A4Q5M2I3_9BACT</name>
<accession>A0A4Q5M2I3</accession>
<evidence type="ECO:0000313" key="1">
    <source>
        <dbReference type="EMBL" id="RYU96315.1"/>
    </source>
</evidence>
<dbReference type="AlphaFoldDB" id="A0A4Q5M2I3"/>
<dbReference type="OrthoDB" id="598142at2"/>
<keyword evidence="2" id="KW-1185">Reference proteome</keyword>
<evidence type="ECO:0000313" key="2">
    <source>
        <dbReference type="Proteomes" id="UP000293162"/>
    </source>
</evidence>
<sequence>MEITGRIIQLLPLQTGQGKNGVWKKQDFVIETEGQYPKKVCISAWGDKVSENMLVVGKEVTVSFDIESREFNGRWYTDVRAWKVEEGGSVPVEPYYAAPQQTASTPAATNKNAAPDFLITAEDSKDDLPF</sequence>
<dbReference type="Proteomes" id="UP000293162">
    <property type="component" value="Unassembled WGS sequence"/>
</dbReference>
<comment type="caution">
    <text evidence="1">The sequence shown here is derived from an EMBL/GenBank/DDBJ whole genome shotgun (WGS) entry which is preliminary data.</text>
</comment>
<dbReference type="InterPro" id="IPR021474">
    <property type="entry name" value="DUF3127"/>
</dbReference>
<dbReference type="RefSeq" id="WP_130020296.1">
    <property type="nucleotide sequence ID" value="NZ_SEWF01000008.1"/>
</dbReference>